<comment type="caution">
    <text evidence="1">The sequence shown here is derived from an EMBL/GenBank/DDBJ whole genome shotgun (WGS) entry which is preliminary data.</text>
</comment>
<evidence type="ECO:0000313" key="1">
    <source>
        <dbReference type="EMBL" id="GGA68254.1"/>
    </source>
</evidence>
<reference evidence="2" key="1">
    <citation type="journal article" date="2019" name="Int. J. Syst. Evol. Microbiol.">
        <title>The Global Catalogue of Microorganisms (GCM) 10K type strain sequencing project: providing services to taxonomists for standard genome sequencing and annotation.</title>
        <authorList>
            <consortium name="The Broad Institute Genomics Platform"/>
            <consortium name="The Broad Institute Genome Sequencing Center for Infectious Disease"/>
            <person name="Wu L."/>
            <person name="Ma J."/>
        </authorList>
    </citation>
    <scope>NUCLEOTIDE SEQUENCE [LARGE SCALE GENOMIC DNA]</scope>
    <source>
        <strain evidence="2">CGMCC 1.12811</strain>
    </source>
</reference>
<accession>A0ABQ1HAK0</accession>
<proteinExistence type="predicted"/>
<dbReference type="InterPro" id="IPR009241">
    <property type="entry name" value="HigB-like"/>
</dbReference>
<protein>
    <recommendedName>
        <fullName evidence="3">Addiction module toxin RelE</fullName>
    </recommendedName>
</protein>
<dbReference type="EMBL" id="BMGA01000001">
    <property type="protein sequence ID" value="GGA68254.1"/>
    <property type="molecule type" value="Genomic_DNA"/>
</dbReference>
<sequence length="129" mass="15527">MIFVTLLVNFAMEKIRQIIFYQDYFLEFYNLQNEKVQKKIDEVLFMITVLERIPKKFFDHLSGTNGLYEIRIEFGGNIFRIFCCFDEGKLIVLFNGFQKKSQKTPKSEIEKAEKLKEAYFKIKDNEKRK</sequence>
<dbReference type="RefSeq" id="WP_306451640.1">
    <property type="nucleotide sequence ID" value="NZ_BMGA01000001.1"/>
</dbReference>
<evidence type="ECO:0000313" key="2">
    <source>
        <dbReference type="Proteomes" id="UP000658793"/>
    </source>
</evidence>
<keyword evidence="2" id="KW-1185">Reference proteome</keyword>
<gene>
    <name evidence="1" type="ORF">GCM10008015_06320</name>
</gene>
<dbReference type="Pfam" id="PF05973">
    <property type="entry name" value="Gp49"/>
    <property type="match status" value="1"/>
</dbReference>
<dbReference type="Proteomes" id="UP000658793">
    <property type="component" value="Unassembled WGS sequence"/>
</dbReference>
<evidence type="ECO:0008006" key="3">
    <source>
        <dbReference type="Google" id="ProtNLM"/>
    </source>
</evidence>
<name>A0ABQ1HAK0_9FLAO</name>
<organism evidence="1 2">
    <name type="scientific">Flavobacterium palustre</name>
    <dbReference type="NCBI Taxonomy" id="1476463"/>
    <lineage>
        <taxon>Bacteria</taxon>
        <taxon>Pseudomonadati</taxon>
        <taxon>Bacteroidota</taxon>
        <taxon>Flavobacteriia</taxon>
        <taxon>Flavobacteriales</taxon>
        <taxon>Flavobacteriaceae</taxon>
        <taxon>Flavobacterium</taxon>
    </lineage>
</organism>